<dbReference type="Pfam" id="PF08584">
    <property type="entry name" value="Ribonuc_P_40"/>
    <property type="match status" value="1"/>
</dbReference>
<organism evidence="1 2">
    <name type="scientific">Claviceps arundinis</name>
    <dbReference type="NCBI Taxonomy" id="1623583"/>
    <lineage>
        <taxon>Eukaryota</taxon>
        <taxon>Fungi</taxon>
        <taxon>Dikarya</taxon>
        <taxon>Ascomycota</taxon>
        <taxon>Pezizomycotina</taxon>
        <taxon>Sordariomycetes</taxon>
        <taxon>Hypocreomycetidae</taxon>
        <taxon>Hypocreales</taxon>
        <taxon>Clavicipitaceae</taxon>
        <taxon>Claviceps</taxon>
    </lineage>
</organism>
<dbReference type="GO" id="GO:0001682">
    <property type="term" value="P:tRNA 5'-leader removal"/>
    <property type="evidence" value="ECO:0007669"/>
    <property type="project" value="InterPro"/>
</dbReference>
<dbReference type="Proteomes" id="UP000784919">
    <property type="component" value="Unassembled WGS sequence"/>
</dbReference>
<evidence type="ECO:0000313" key="2">
    <source>
        <dbReference type="Proteomes" id="UP000784919"/>
    </source>
</evidence>
<dbReference type="GO" id="GO:0030681">
    <property type="term" value="C:multimeric ribonuclease P complex"/>
    <property type="evidence" value="ECO:0007669"/>
    <property type="project" value="TreeGrafter"/>
</dbReference>
<comment type="caution">
    <text evidence="1">The sequence shown here is derived from an EMBL/GenBank/DDBJ whole genome shotgun (WGS) entry which is preliminary data.</text>
</comment>
<gene>
    <name evidence="1" type="ORF">E4U56_005922</name>
</gene>
<protein>
    <submittedName>
        <fullName evidence="1">Uncharacterized protein</fullName>
    </submittedName>
</protein>
<evidence type="ECO:0000313" key="1">
    <source>
        <dbReference type="EMBL" id="KAG5957920.1"/>
    </source>
</evidence>
<dbReference type="InterPro" id="IPR013893">
    <property type="entry name" value="RNase_P_Rpp40"/>
</dbReference>
<reference evidence="1" key="1">
    <citation type="journal article" date="2020" name="bioRxiv">
        <title>Whole genome comparisons of ergot fungi reveals the divergence and evolution of species within the genus Claviceps are the result of varying mechanisms driving genome evolution and host range expansion.</title>
        <authorList>
            <person name="Wyka S.A."/>
            <person name="Mondo S.J."/>
            <person name="Liu M."/>
            <person name="Dettman J."/>
            <person name="Nalam V."/>
            <person name="Broders K.D."/>
        </authorList>
    </citation>
    <scope>NUCLEOTIDE SEQUENCE</scope>
    <source>
        <strain evidence="1">CCC 1102</strain>
    </source>
</reference>
<dbReference type="GO" id="GO:0004526">
    <property type="term" value="F:ribonuclease P activity"/>
    <property type="evidence" value="ECO:0007669"/>
    <property type="project" value="TreeGrafter"/>
</dbReference>
<name>A0A9P7SLY3_9HYPO</name>
<dbReference type="GO" id="GO:0000172">
    <property type="term" value="C:ribonuclease MRP complex"/>
    <property type="evidence" value="ECO:0007669"/>
    <property type="project" value="TreeGrafter"/>
</dbReference>
<proteinExistence type="predicted"/>
<dbReference type="EMBL" id="SRPS01000445">
    <property type="protein sequence ID" value="KAG5957920.1"/>
    <property type="molecule type" value="Genomic_DNA"/>
</dbReference>
<dbReference type="GO" id="GO:0000171">
    <property type="term" value="F:ribonuclease MRP activity"/>
    <property type="evidence" value="ECO:0007669"/>
    <property type="project" value="TreeGrafter"/>
</dbReference>
<accession>A0A9P7SLY3</accession>
<dbReference type="AlphaFoldDB" id="A0A9P7SLY3"/>
<dbReference type="GO" id="GO:0000447">
    <property type="term" value="P:endonucleolytic cleavage in ITS1 to separate SSU-rRNA from 5.8S rRNA and LSU-rRNA from tricistronic rRNA transcript (SSU-rRNA, 5.8S rRNA, LSU-rRNA)"/>
    <property type="evidence" value="ECO:0007669"/>
    <property type="project" value="TreeGrafter"/>
</dbReference>
<dbReference type="OrthoDB" id="63112at2759"/>
<sequence length="373" mass="42526">MAACCPTKQRSARCVMTVGYGDLSRLPRRTEPWMAIKNHDFISKIDLVMPLDKFLTMPSEIILDRPRPVYYRLAESSLEQLLNKESLFNFLQKGEATLFSQRHVSATHIQFNVNKGTTMFIFHVKQLLTVASGILTMHMDESTFERSGLSDDIGLVKGQRMRIVTLDLNSARRYCNGETHTHLEQHTCACKSITKKQLSWLLCDETGSTNLALDLGNDVNILECTAELKMHQGTTCNPPMLDIGRLSFMDTGRLDMQEIGLCVYEWLSLLKLDSPRVQYGDDVDTFLSRYRVASRDREQVRICRISWVGLIGTSWFQNLVRDVMTVNATEGWLSFSSNSFYDASLSGIGSELVMLRPSTKEDQYLMWRLQGFV</sequence>
<dbReference type="PANTHER" id="PTHR15396">
    <property type="entry name" value="RIBONUCLEASE P PROTEIN SUBUNIT P40"/>
    <property type="match status" value="1"/>
</dbReference>
<dbReference type="PANTHER" id="PTHR15396:SF1">
    <property type="entry name" value="RIBONUCLEASE P PROTEIN SUBUNIT P40"/>
    <property type="match status" value="1"/>
</dbReference>